<dbReference type="EMBL" id="BAABET010000003">
    <property type="protein sequence ID" value="GAA4304408.1"/>
    <property type="molecule type" value="Genomic_DNA"/>
</dbReference>
<gene>
    <name evidence="2" type="ORF">GCM10023086_21530</name>
</gene>
<comment type="caution">
    <text evidence="2">The sequence shown here is derived from an EMBL/GenBank/DDBJ whole genome shotgun (WGS) entry which is preliminary data.</text>
</comment>
<name>A0ABP8FI62_9ACTN</name>
<evidence type="ECO:0000313" key="3">
    <source>
        <dbReference type="Proteomes" id="UP001501115"/>
    </source>
</evidence>
<accession>A0ABP8FI62</accession>
<keyword evidence="3" id="KW-1185">Reference proteome</keyword>
<protein>
    <submittedName>
        <fullName evidence="2">Uncharacterized protein</fullName>
    </submittedName>
</protein>
<evidence type="ECO:0000313" key="2">
    <source>
        <dbReference type="EMBL" id="GAA4304408.1"/>
    </source>
</evidence>
<evidence type="ECO:0000256" key="1">
    <source>
        <dbReference type="SAM" id="MobiDB-lite"/>
    </source>
</evidence>
<feature type="region of interest" description="Disordered" evidence="1">
    <location>
        <begin position="1"/>
        <end position="22"/>
    </location>
</feature>
<dbReference type="Proteomes" id="UP001501115">
    <property type="component" value="Unassembled WGS sequence"/>
</dbReference>
<sequence length="67" mass="7658">MKMQKGMDNSTKTLIPHHRGVSRNRYTPIRYGAVRRARPAGWARPAESAAARYALSVHSGRPERRDR</sequence>
<organism evidence="2 3">
    <name type="scientific">Streptomyces venetus</name>
    <dbReference type="NCBI Taxonomy" id="1701086"/>
    <lineage>
        <taxon>Bacteria</taxon>
        <taxon>Bacillati</taxon>
        <taxon>Actinomycetota</taxon>
        <taxon>Actinomycetes</taxon>
        <taxon>Kitasatosporales</taxon>
        <taxon>Streptomycetaceae</taxon>
        <taxon>Streptomyces</taxon>
    </lineage>
</organism>
<proteinExistence type="predicted"/>
<reference evidence="3" key="1">
    <citation type="journal article" date="2019" name="Int. J. Syst. Evol. Microbiol.">
        <title>The Global Catalogue of Microorganisms (GCM) 10K type strain sequencing project: providing services to taxonomists for standard genome sequencing and annotation.</title>
        <authorList>
            <consortium name="The Broad Institute Genomics Platform"/>
            <consortium name="The Broad Institute Genome Sequencing Center for Infectious Disease"/>
            <person name="Wu L."/>
            <person name="Ma J."/>
        </authorList>
    </citation>
    <scope>NUCLEOTIDE SEQUENCE [LARGE SCALE GENOMIC DNA]</scope>
    <source>
        <strain evidence="3">JCM 31290</strain>
    </source>
</reference>